<keyword evidence="2" id="KW-0812">Transmembrane</keyword>
<feature type="compositionally biased region" description="Pro residues" evidence="1">
    <location>
        <begin position="438"/>
        <end position="449"/>
    </location>
</feature>
<sequence>MVGWSGGAQGVAPHSSVLFYTSSYSPSPNAVFLSRCRADDSGNTSIRSRLGKTIDHAVSDEARIINMSFIGSILSDDYDGYLDALRHGVVMVSGRANDTEKGPEAMTGVPSTSQYAPGVITVNSLTSNGGIEPESDTVDGNVAILSPASDVYAPKAYSSRELAVGWGGNSTATAVLSGYLSLAMQKWPDATGNQIMQSLVRNTKEGKGTATLDPAGKRGFGQVDVAALLSVDPSQYPDINPILEMQMLTAADSSTTKTWYTQDCGKTPDGIVTEMGDVIPCRANEFLKEYERQKTAWAKVKQCRADGGSDCMRYSATAMADGETPSDERGSNGAMTADDHAATPVWLPWTIGVAGLLAVVAVITVVVLTVRRRRANLARRHGVMPAARPAPDRAPISGVHPHPVAVYPPASPQPGTPFPQPDMPHGRPPLPASSATVPAPPASHRPVPLPSEEIEHGRHRAR</sequence>
<dbReference type="RefSeq" id="WP_151917649.1">
    <property type="nucleotide sequence ID" value="NZ_RQSP01000069.1"/>
</dbReference>
<protein>
    <recommendedName>
        <fullName evidence="3">Peptidase S8/S53 domain-containing protein</fullName>
    </recommendedName>
</protein>
<gene>
    <name evidence="4" type="ORF">EHS19_10215</name>
</gene>
<dbReference type="GO" id="GO:0006508">
    <property type="term" value="P:proteolysis"/>
    <property type="evidence" value="ECO:0007669"/>
    <property type="project" value="InterPro"/>
</dbReference>
<keyword evidence="5" id="KW-1185">Reference proteome</keyword>
<feature type="compositionally biased region" description="Pro residues" evidence="1">
    <location>
        <begin position="409"/>
        <end position="431"/>
    </location>
</feature>
<feature type="region of interest" description="Disordered" evidence="1">
    <location>
        <begin position="386"/>
        <end position="462"/>
    </location>
</feature>
<dbReference type="Gene3D" id="3.40.50.200">
    <property type="entry name" value="Peptidase S8/S53 domain"/>
    <property type="match status" value="1"/>
</dbReference>
<dbReference type="GO" id="GO:0004252">
    <property type="term" value="F:serine-type endopeptidase activity"/>
    <property type="evidence" value="ECO:0007669"/>
    <property type="project" value="InterPro"/>
</dbReference>
<dbReference type="SUPFAM" id="SSF52743">
    <property type="entry name" value="Subtilisin-like"/>
    <property type="match status" value="1"/>
</dbReference>
<feature type="domain" description="Peptidase S8/S53" evidence="3">
    <location>
        <begin position="7"/>
        <end position="209"/>
    </location>
</feature>
<evidence type="ECO:0000256" key="1">
    <source>
        <dbReference type="SAM" id="MobiDB-lite"/>
    </source>
</evidence>
<comment type="caution">
    <text evidence="4">The sequence shown here is derived from an EMBL/GenBank/DDBJ whole genome shotgun (WGS) entry which is preliminary data.</text>
</comment>
<evidence type="ECO:0000313" key="5">
    <source>
        <dbReference type="Proteomes" id="UP000326336"/>
    </source>
</evidence>
<organism evidence="4 5">
    <name type="scientific">Bifidobacterium jacchi</name>
    <dbReference type="NCBI Taxonomy" id="2490545"/>
    <lineage>
        <taxon>Bacteria</taxon>
        <taxon>Bacillati</taxon>
        <taxon>Actinomycetota</taxon>
        <taxon>Actinomycetes</taxon>
        <taxon>Bifidobacteriales</taxon>
        <taxon>Bifidobacteriaceae</taxon>
        <taxon>Bifidobacterium</taxon>
    </lineage>
</organism>
<accession>A0A5N5REA2</accession>
<dbReference type="Proteomes" id="UP000326336">
    <property type="component" value="Unassembled WGS sequence"/>
</dbReference>
<evidence type="ECO:0000313" key="4">
    <source>
        <dbReference type="EMBL" id="KAB5604131.1"/>
    </source>
</evidence>
<dbReference type="InterPro" id="IPR000209">
    <property type="entry name" value="Peptidase_S8/S53_dom"/>
</dbReference>
<evidence type="ECO:0000256" key="2">
    <source>
        <dbReference type="SAM" id="Phobius"/>
    </source>
</evidence>
<evidence type="ECO:0000259" key="3">
    <source>
        <dbReference type="Pfam" id="PF00082"/>
    </source>
</evidence>
<keyword evidence="2" id="KW-1133">Transmembrane helix</keyword>
<proteinExistence type="predicted"/>
<dbReference type="CDD" id="cd00306">
    <property type="entry name" value="Peptidases_S8_S53"/>
    <property type="match status" value="1"/>
</dbReference>
<dbReference type="InterPro" id="IPR036852">
    <property type="entry name" value="Peptidase_S8/S53_dom_sf"/>
</dbReference>
<dbReference type="OrthoDB" id="3644449at2"/>
<feature type="transmembrane region" description="Helical" evidence="2">
    <location>
        <begin position="346"/>
        <end position="370"/>
    </location>
</feature>
<keyword evidence="2" id="KW-0472">Membrane</keyword>
<feature type="compositionally biased region" description="Low complexity" evidence="1">
    <location>
        <begin position="386"/>
        <end position="408"/>
    </location>
</feature>
<name>A0A5N5REA2_9BIFI</name>
<reference evidence="4 5" key="1">
    <citation type="journal article" date="2019" name="Int. J. Syst. Evol. Microbiol.">
        <title>Bifidobacterium jacchi sp. nov., isolated from the faeces of a baby common marmoset (Callithrix jacchus).</title>
        <authorList>
            <person name="Modesto M."/>
            <person name="Watanabe K."/>
            <person name="Arita M."/>
            <person name="Satti M."/>
            <person name="Oki K."/>
            <person name="Sciavilla P."/>
            <person name="Patavino C."/>
            <person name="Camma C."/>
            <person name="Michelini S."/>
            <person name="Sgorbati B."/>
            <person name="Mattarelli P."/>
        </authorList>
    </citation>
    <scope>NUCLEOTIDE SEQUENCE [LARGE SCALE GENOMIC DNA]</scope>
    <source>
        <strain evidence="4 5">MRM 9.3</strain>
    </source>
</reference>
<dbReference type="Pfam" id="PF00082">
    <property type="entry name" value="Peptidase_S8"/>
    <property type="match status" value="1"/>
</dbReference>
<dbReference type="EMBL" id="RQSP01000069">
    <property type="protein sequence ID" value="KAB5604131.1"/>
    <property type="molecule type" value="Genomic_DNA"/>
</dbReference>
<dbReference type="AlphaFoldDB" id="A0A5N5REA2"/>